<name>A0A0A9GDR1_ARUDO</name>
<reference evidence="1" key="2">
    <citation type="journal article" date="2015" name="Data Brief">
        <title>Shoot transcriptome of the giant reed, Arundo donax.</title>
        <authorList>
            <person name="Barrero R.A."/>
            <person name="Guerrero F.D."/>
            <person name="Moolhuijzen P."/>
            <person name="Goolsby J.A."/>
            <person name="Tidwell J."/>
            <person name="Bellgard S.E."/>
            <person name="Bellgard M.I."/>
        </authorList>
    </citation>
    <scope>NUCLEOTIDE SEQUENCE</scope>
    <source>
        <tissue evidence="1">Shoot tissue taken approximately 20 cm above the soil surface</tissue>
    </source>
</reference>
<sequence length="37" mass="4442">MVIQKIHSLSLVRIFHVTCDCHCLLHLFYWPFPLSLM</sequence>
<protein>
    <submittedName>
        <fullName evidence="1">Uncharacterized protein</fullName>
    </submittedName>
</protein>
<proteinExistence type="predicted"/>
<evidence type="ECO:0000313" key="1">
    <source>
        <dbReference type="EMBL" id="JAE18828.1"/>
    </source>
</evidence>
<reference evidence="1" key="1">
    <citation type="submission" date="2014-09" db="EMBL/GenBank/DDBJ databases">
        <authorList>
            <person name="Magalhaes I.L.F."/>
            <person name="Oliveira U."/>
            <person name="Santos F.R."/>
            <person name="Vidigal T.H.D.A."/>
            <person name="Brescovit A.D."/>
            <person name="Santos A.J."/>
        </authorList>
    </citation>
    <scope>NUCLEOTIDE SEQUENCE</scope>
    <source>
        <tissue evidence="1">Shoot tissue taken approximately 20 cm above the soil surface</tissue>
    </source>
</reference>
<accession>A0A0A9GDR1</accession>
<organism evidence="1">
    <name type="scientific">Arundo donax</name>
    <name type="common">Giant reed</name>
    <name type="synonym">Donax arundinaceus</name>
    <dbReference type="NCBI Taxonomy" id="35708"/>
    <lineage>
        <taxon>Eukaryota</taxon>
        <taxon>Viridiplantae</taxon>
        <taxon>Streptophyta</taxon>
        <taxon>Embryophyta</taxon>
        <taxon>Tracheophyta</taxon>
        <taxon>Spermatophyta</taxon>
        <taxon>Magnoliopsida</taxon>
        <taxon>Liliopsida</taxon>
        <taxon>Poales</taxon>
        <taxon>Poaceae</taxon>
        <taxon>PACMAD clade</taxon>
        <taxon>Arundinoideae</taxon>
        <taxon>Arundineae</taxon>
        <taxon>Arundo</taxon>
    </lineage>
</organism>
<dbReference type="EMBL" id="GBRH01179068">
    <property type="protein sequence ID" value="JAE18828.1"/>
    <property type="molecule type" value="Transcribed_RNA"/>
</dbReference>
<dbReference type="AlphaFoldDB" id="A0A0A9GDR1"/>